<proteinExistence type="predicted"/>
<comment type="caution">
    <text evidence="2">The sequence shown here is derived from an EMBL/GenBank/DDBJ whole genome shotgun (WGS) entry which is preliminary data.</text>
</comment>
<feature type="compositionally biased region" description="Polar residues" evidence="1">
    <location>
        <begin position="100"/>
        <end position="116"/>
    </location>
</feature>
<sequence length="190" mass="21485">MSVMETGFQVPVSDCSRKHTICNEIEGHDIVASHYEDLDKTPDTAENHEMKEILRAALKDTLQKKADLVSELRSLPPCTTFNCSCDATASQLLSLLNNEPSNQKANQDSINSTEIINTPKNDKNKTKRKNKKRKVKKDSSEDFVFPKKTARPVSPLLTLKPLVRKYFSKSGSNFSDRLMEYQPQRTALIL</sequence>
<name>A0A8X7C523_9ARAC</name>
<gene>
    <name evidence="2" type="ORF">TNIN_150721</name>
</gene>
<feature type="region of interest" description="Disordered" evidence="1">
    <location>
        <begin position="100"/>
        <end position="140"/>
    </location>
</feature>
<keyword evidence="3" id="KW-1185">Reference proteome</keyword>
<feature type="compositionally biased region" description="Basic residues" evidence="1">
    <location>
        <begin position="125"/>
        <end position="136"/>
    </location>
</feature>
<dbReference type="EMBL" id="BMAV01011545">
    <property type="protein sequence ID" value="GFY57511.1"/>
    <property type="molecule type" value="Genomic_DNA"/>
</dbReference>
<evidence type="ECO:0000313" key="2">
    <source>
        <dbReference type="EMBL" id="GFY57511.1"/>
    </source>
</evidence>
<dbReference type="AlphaFoldDB" id="A0A8X7C523"/>
<organism evidence="2 3">
    <name type="scientific">Trichonephila inaurata madagascariensis</name>
    <dbReference type="NCBI Taxonomy" id="2747483"/>
    <lineage>
        <taxon>Eukaryota</taxon>
        <taxon>Metazoa</taxon>
        <taxon>Ecdysozoa</taxon>
        <taxon>Arthropoda</taxon>
        <taxon>Chelicerata</taxon>
        <taxon>Arachnida</taxon>
        <taxon>Araneae</taxon>
        <taxon>Araneomorphae</taxon>
        <taxon>Entelegynae</taxon>
        <taxon>Araneoidea</taxon>
        <taxon>Nephilidae</taxon>
        <taxon>Trichonephila</taxon>
        <taxon>Trichonephila inaurata</taxon>
    </lineage>
</organism>
<reference evidence="2" key="1">
    <citation type="submission" date="2020-08" db="EMBL/GenBank/DDBJ databases">
        <title>Multicomponent nature underlies the extraordinary mechanical properties of spider dragline silk.</title>
        <authorList>
            <person name="Kono N."/>
            <person name="Nakamura H."/>
            <person name="Mori M."/>
            <person name="Yoshida Y."/>
            <person name="Ohtoshi R."/>
            <person name="Malay A.D."/>
            <person name="Moran D.A.P."/>
            <person name="Tomita M."/>
            <person name="Numata K."/>
            <person name="Arakawa K."/>
        </authorList>
    </citation>
    <scope>NUCLEOTIDE SEQUENCE</scope>
</reference>
<evidence type="ECO:0000313" key="3">
    <source>
        <dbReference type="Proteomes" id="UP000886998"/>
    </source>
</evidence>
<evidence type="ECO:0000256" key="1">
    <source>
        <dbReference type="SAM" id="MobiDB-lite"/>
    </source>
</evidence>
<accession>A0A8X7C523</accession>
<dbReference type="Proteomes" id="UP000886998">
    <property type="component" value="Unassembled WGS sequence"/>
</dbReference>
<protein>
    <submittedName>
        <fullName evidence="2">Uncharacterized protein</fullName>
    </submittedName>
</protein>